<evidence type="ECO:0000256" key="6">
    <source>
        <dbReference type="ARBA" id="ARBA00022598"/>
    </source>
</evidence>
<dbReference type="InterPro" id="IPR020825">
    <property type="entry name" value="Phe-tRNA_synthase-like_B3/B4"/>
</dbReference>
<feature type="domain" description="TRNA-binding" evidence="17">
    <location>
        <begin position="40"/>
        <end position="155"/>
    </location>
</feature>
<evidence type="ECO:0000256" key="5">
    <source>
        <dbReference type="ARBA" id="ARBA00022555"/>
    </source>
</evidence>
<dbReference type="GO" id="GO:0000049">
    <property type="term" value="F:tRNA binding"/>
    <property type="evidence" value="ECO:0007669"/>
    <property type="project" value="UniProtKB-UniRule"/>
</dbReference>
<dbReference type="InterPro" id="IPR005146">
    <property type="entry name" value="B3/B4_tRNA-bd"/>
</dbReference>
<dbReference type="PROSITE" id="PS51447">
    <property type="entry name" value="FDX_ACB"/>
    <property type="match status" value="1"/>
</dbReference>
<evidence type="ECO:0000256" key="14">
    <source>
        <dbReference type="ARBA" id="ARBA00049255"/>
    </source>
</evidence>
<dbReference type="GO" id="GO:0006432">
    <property type="term" value="P:phenylalanyl-tRNA aminoacylation"/>
    <property type="evidence" value="ECO:0007669"/>
    <property type="project" value="UniProtKB-UniRule"/>
</dbReference>
<organism evidence="20 21">
    <name type="scientific">Marininema mesophilum</name>
    <dbReference type="NCBI Taxonomy" id="1048340"/>
    <lineage>
        <taxon>Bacteria</taxon>
        <taxon>Bacillati</taxon>
        <taxon>Bacillota</taxon>
        <taxon>Bacilli</taxon>
        <taxon>Bacillales</taxon>
        <taxon>Thermoactinomycetaceae</taxon>
        <taxon>Marininema</taxon>
    </lineage>
</organism>
<evidence type="ECO:0000256" key="15">
    <source>
        <dbReference type="HAMAP-Rule" id="MF_00283"/>
    </source>
</evidence>
<dbReference type="PANTHER" id="PTHR10947:SF0">
    <property type="entry name" value="PHENYLALANINE--TRNA LIGASE BETA SUBUNIT"/>
    <property type="match status" value="1"/>
</dbReference>
<keyword evidence="12 15" id="KW-0648">Protein biosynthesis</keyword>
<keyword evidence="8 15" id="KW-0547">Nucleotide-binding</keyword>
<dbReference type="Pfam" id="PF03484">
    <property type="entry name" value="B5"/>
    <property type="match status" value="1"/>
</dbReference>
<dbReference type="InterPro" id="IPR009061">
    <property type="entry name" value="DNA-bd_dom_put_sf"/>
</dbReference>
<dbReference type="GO" id="GO:0005524">
    <property type="term" value="F:ATP binding"/>
    <property type="evidence" value="ECO:0007669"/>
    <property type="project" value="UniProtKB-UniRule"/>
</dbReference>
<evidence type="ECO:0000256" key="12">
    <source>
        <dbReference type="ARBA" id="ARBA00022917"/>
    </source>
</evidence>
<comment type="subunit">
    <text evidence="3 15">Tetramer of two alpha and two beta subunits.</text>
</comment>
<evidence type="ECO:0000256" key="16">
    <source>
        <dbReference type="PROSITE-ProRule" id="PRU00209"/>
    </source>
</evidence>
<evidence type="ECO:0000256" key="7">
    <source>
        <dbReference type="ARBA" id="ARBA00022723"/>
    </source>
</evidence>
<evidence type="ECO:0000313" key="20">
    <source>
        <dbReference type="EMBL" id="SDX55342.1"/>
    </source>
</evidence>
<dbReference type="FunFam" id="3.30.56.10:FF:000002">
    <property type="entry name" value="Phenylalanine--tRNA ligase beta subunit"/>
    <property type="match status" value="1"/>
</dbReference>
<dbReference type="GO" id="GO:0009328">
    <property type="term" value="C:phenylalanine-tRNA ligase complex"/>
    <property type="evidence" value="ECO:0007669"/>
    <property type="project" value="TreeGrafter"/>
</dbReference>
<dbReference type="InterPro" id="IPR002547">
    <property type="entry name" value="tRNA-bd_dom"/>
</dbReference>
<evidence type="ECO:0000256" key="1">
    <source>
        <dbReference type="ARBA" id="ARBA00004496"/>
    </source>
</evidence>
<dbReference type="SUPFAM" id="SSF54991">
    <property type="entry name" value="Anticodon-binding domain of PheRS"/>
    <property type="match status" value="1"/>
</dbReference>
<keyword evidence="5 16" id="KW-0820">tRNA-binding</keyword>
<dbReference type="Pfam" id="PF03483">
    <property type="entry name" value="B3_4"/>
    <property type="match status" value="1"/>
</dbReference>
<dbReference type="GO" id="GO:0016740">
    <property type="term" value="F:transferase activity"/>
    <property type="evidence" value="ECO:0007669"/>
    <property type="project" value="UniProtKB-ARBA"/>
</dbReference>
<evidence type="ECO:0000256" key="8">
    <source>
        <dbReference type="ARBA" id="ARBA00022741"/>
    </source>
</evidence>
<evidence type="ECO:0000256" key="10">
    <source>
        <dbReference type="ARBA" id="ARBA00022842"/>
    </source>
</evidence>
<dbReference type="PROSITE" id="PS50886">
    <property type="entry name" value="TRBD"/>
    <property type="match status" value="1"/>
</dbReference>
<feature type="binding site" evidence="15">
    <location>
        <position position="470"/>
    </location>
    <ligand>
        <name>Mg(2+)</name>
        <dbReference type="ChEBI" id="CHEBI:18420"/>
        <note>shared with alpha subunit</note>
    </ligand>
</feature>
<evidence type="ECO:0000259" key="17">
    <source>
        <dbReference type="PROSITE" id="PS50886"/>
    </source>
</evidence>
<dbReference type="InterPro" id="IPR005147">
    <property type="entry name" value="tRNA_synthase_B5-dom"/>
</dbReference>
<dbReference type="PANTHER" id="PTHR10947">
    <property type="entry name" value="PHENYLALANYL-TRNA SYNTHETASE BETA CHAIN AND LEUCINE-RICH REPEAT-CONTAINING PROTEIN 47"/>
    <property type="match status" value="1"/>
</dbReference>
<dbReference type="SUPFAM" id="SSF46955">
    <property type="entry name" value="Putative DNA-binding domain"/>
    <property type="match status" value="1"/>
</dbReference>
<dbReference type="GO" id="GO:0140096">
    <property type="term" value="F:catalytic activity, acting on a protein"/>
    <property type="evidence" value="ECO:0007669"/>
    <property type="project" value="UniProtKB-ARBA"/>
</dbReference>
<dbReference type="CDD" id="cd02796">
    <property type="entry name" value="tRNA_bind_bactPheRS"/>
    <property type="match status" value="1"/>
</dbReference>
<dbReference type="SMART" id="SM00874">
    <property type="entry name" value="B5"/>
    <property type="match status" value="1"/>
</dbReference>
<evidence type="ECO:0000259" key="19">
    <source>
        <dbReference type="PROSITE" id="PS51483"/>
    </source>
</evidence>
<dbReference type="Pfam" id="PF01588">
    <property type="entry name" value="tRNA_bind"/>
    <property type="match status" value="1"/>
</dbReference>
<comment type="similarity">
    <text evidence="2 15">Belongs to the phenylalanyl-tRNA synthetase beta subunit family. Type 1 subfamily.</text>
</comment>
<gene>
    <name evidence="15" type="primary">pheT</name>
    <name evidence="20" type="ORF">SAMN05444487_12411</name>
</gene>
<dbReference type="SMART" id="SM00896">
    <property type="entry name" value="FDX-ACB"/>
    <property type="match status" value="1"/>
</dbReference>
<evidence type="ECO:0000256" key="2">
    <source>
        <dbReference type="ARBA" id="ARBA00008653"/>
    </source>
</evidence>
<dbReference type="InterPro" id="IPR004532">
    <property type="entry name" value="Phe-tRNA-ligase_IIc_bsu_bact"/>
</dbReference>
<dbReference type="Proteomes" id="UP000198534">
    <property type="component" value="Unassembled WGS sequence"/>
</dbReference>
<dbReference type="CDD" id="cd00769">
    <property type="entry name" value="PheRS_beta_core"/>
    <property type="match status" value="1"/>
</dbReference>
<reference evidence="20 21" key="1">
    <citation type="submission" date="2016-10" db="EMBL/GenBank/DDBJ databases">
        <authorList>
            <person name="de Groot N.N."/>
        </authorList>
    </citation>
    <scope>NUCLEOTIDE SEQUENCE [LARGE SCALE GENOMIC DNA]</scope>
    <source>
        <strain evidence="20 21">DSM 45610</strain>
    </source>
</reference>
<dbReference type="FunFam" id="3.30.930.10:FF:000022">
    <property type="entry name" value="Phenylalanine--tRNA ligase beta subunit"/>
    <property type="match status" value="1"/>
</dbReference>
<dbReference type="SUPFAM" id="SSF56037">
    <property type="entry name" value="PheT/TilS domain"/>
    <property type="match status" value="1"/>
</dbReference>
<proteinExistence type="inferred from homology"/>
<dbReference type="InterPro" id="IPR045864">
    <property type="entry name" value="aa-tRNA-synth_II/BPL/LPL"/>
</dbReference>
<feature type="domain" description="B5" evidence="19">
    <location>
        <begin position="408"/>
        <end position="483"/>
    </location>
</feature>
<dbReference type="HAMAP" id="MF_00283">
    <property type="entry name" value="Phe_tRNA_synth_beta1"/>
    <property type="match status" value="1"/>
</dbReference>
<dbReference type="EC" id="6.1.1.20" evidence="15"/>
<keyword evidence="11 16" id="KW-0694">RNA-binding</keyword>
<dbReference type="Pfam" id="PF03147">
    <property type="entry name" value="FDX-ACB"/>
    <property type="match status" value="1"/>
</dbReference>
<dbReference type="SMART" id="SM00873">
    <property type="entry name" value="B3_4"/>
    <property type="match status" value="1"/>
</dbReference>
<name>A0A1H3CM68_9BACL</name>
<comment type="catalytic activity">
    <reaction evidence="14 15">
        <text>tRNA(Phe) + L-phenylalanine + ATP = L-phenylalanyl-tRNA(Phe) + AMP + diphosphate + H(+)</text>
        <dbReference type="Rhea" id="RHEA:19413"/>
        <dbReference type="Rhea" id="RHEA-COMP:9668"/>
        <dbReference type="Rhea" id="RHEA-COMP:9699"/>
        <dbReference type="ChEBI" id="CHEBI:15378"/>
        <dbReference type="ChEBI" id="CHEBI:30616"/>
        <dbReference type="ChEBI" id="CHEBI:33019"/>
        <dbReference type="ChEBI" id="CHEBI:58095"/>
        <dbReference type="ChEBI" id="CHEBI:78442"/>
        <dbReference type="ChEBI" id="CHEBI:78531"/>
        <dbReference type="ChEBI" id="CHEBI:456215"/>
        <dbReference type="EC" id="6.1.1.20"/>
    </reaction>
</comment>
<evidence type="ECO:0000256" key="13">
    <source>
        <dbReference type="ARBA" id="ARBA00023146"/>
    </source>
</evidence>
<dbReference type="OrthoDB" id="9805455at2"/>
<dbReference type="RefSeq" id="WP_091742977.1">
    <property type="nucleotide sequence ID" value="NZ_FNNQ01000024.1"/>
</dbReference>
<dbReference type="InterPro" id="IPR041616">
    <property type="entry name" value="PheRS_beta_core"/>
</dbReference>
<dbReference type="InterPro" id="IPR036690">
    <property type="entry name" value="Fdx_antiC-bd_sf"/>
</dbReference>
<evidence type="ECO:0000256" key="9">
    <source>
        <dbReference type="ARBA" id="ARBA00022840"/>
    </source>
</evidence>
<keyword evidence="9 15" id="KW-0067">ATP-binding</keyword>
<feature type="binding site" evidence="15">
    <location>
        <position position="471"/>
    </location>
    <ligand>
        <name>Mg(2+)</name>
        <dbReference type="ChEBI" id="CHEBI:18420"/>
        <note>shared with alpha subunit</note>
    </ligand>
</feature>
<dbReference type="NCBIfam" id="TIGR00472">
    <property type="entry name" value="pheT_bact"/>
    <property type="match status" value="1"/>
</dbReference>
<dbReference type="Gene3D" id="3.30.56.10">
    <property type="match status" value="2"/>
</dbReference>
<dbReference type="FunFam" id="3.50.40.10:FF:000001">
    <property type="entry name" value="Phenylalanine--tRNA ligase beta subunit"/>
    <property type="match status" value="1"/>
</dbReference>
<dbReference type="SUPFAM" id="SSF50249">
    <property type="entry name" value="Nucleic acid-binding proteins"/>
    <property type="match status" value="1"/>
</dbReference>
<evidence type="ECO:0000256" key="11">
    <source>
        <dbReference type="ARBA" id="ARBA00022884"/>
    </source>
</evidence>
<evidence type="ECO:0000256" key="3">
    <source>
        <dbReference type="ARBA" id="ARBA00011209"/>
    </source>
</evidence>
<dbReference type="Gene3D" id="3.50.40.10">
    <property type="entry name" value="Phenylalanyl-trna Synthetase, Chain B, domain 3"/>
    <property type="match status" value="1"/>
</dbReference>
<dbReference type="GO" id="GO:0000287">
    <property type="term" value="F:magnesium ion binding"/>
    <property type="evidence" value="ECO:0007669"/>
    <property type="project" value="UniProtKB-UniRule"/>
</dbReference>
<dbReference type="Gene3D" id="2.40.50.140">
    <property type="entry name" value="Nucleic acid-binding proteins"/>
    <property type="match status" value="1"/>
</dbReference>
<evidence type="ECO:0000313" key="21">
    <source>
        <dbReference type="Proteomes" id="UP000198534"/>
    </source>
</evidence>
<dbReference type="InterPro" id="IPR033714">
    <property type="entry name" value="tRNA_bind_bactPheRS"/>
</dbReference>
<dbReference type="PROSITE" id="PS51483">
    <property type="entry name" value="B5"/>
    <property type="match status" value="1"/>
</dbReference>
<comment type="subcellular location">
    <subcellularLocation>
        <location evidence="1 15">Cytoplasm</location>
    </subcellularLocation>
</comment>
<feature type="binding site" evidence="15">
    <location>
        <position position="467"/>
    </location>
    <ligand>
        <name>Mg(2+)</name>
        <dbReference type="ChEBI" id="CHEBI:18420"/>
        <note>shared with alpha subunit</note>
    </ligand>
</feature>
<keyword evidence="4 15" id="KW-0963">Cytoplasm</keyword>
<keyword evidence="21" id="KW-1185">Reference proteome</keyword>
<evidence type="ECO:0000259" key="18">
    <source>
        <dbReference type="PROSITE" id="PS51447"/>
    </source>
</evidence>
<dbReference type="FunFam" id="2.40.50.140:FF:000045">
    <property type="entry name" value="Phenylalanine--tRNA ligase beta subunit"/>
    <property type="match status" value="1"/>
</dbReference>
<feature type="binding site" evidence="15">
    <location>
        <position position="461"/>
    </location>
    <ligand>
        <name>Mg(2+)</name>
        <dbReference type="ChEBI" id="CHEBI:18420"/>
        <note>shared with alpha subunit</note>
    </ligand>
</feature>
<dbReference type="Pfam" id="PF17759">
    <property type="entry name" value="tRNA_synthFbeta"/>
    <property type="match status" value="1"/>
</dbReference>
<dbReference type="NCBIfam" id="NF045760">
    <property type="entry name" value="YtpR"/>
    <property type="match status" value="1"/>
</dbReference>
<keyword evidence="13 15" id="KW-0030">Aminoacyl-tRNA synthetase</keyword>
<keyword evidence="7 15" id="KW-0479">Metal-binding</keyword>
<accession>A0A1H3CM68</accession>
<dbReference type="InterPro" id="IPR005121">
    <property type="entry name" value="Fdx_antiC-bd"/>
</dbReference>
<dbReference type="SUPFAM" id="SSF55681">
    <property type="entry name" value="Class II aaRS and biotin synthetases"/>
    <property type="match status" value="1"/>
</dbReference>
<dbReference type="EMBL" id="FNNQ01000024">
    <property type="protein sequence ID" value="SDX55342.1"/>
    <property type="molecule type" value="Genomic_DNA"/>
</dbReference>
<protein>
    <recommendedName>
        <fullName evidence="15">Phenylalanine--tRNA ligase beta subunit</fullName>
        <ecNumber evidence="15">6.1.1.20</ecNumber>
    </recommendedName>
    <alternativeName>
        <fullName evidence="15">Phenylalanyl-tRNA synthetase beta subunit</fullName>
        <shortName evidence="15">PheRS</shortName>
    </alternativeName>
</protein>
<sequence>MLVSYRWLQQYVDLKDVTPAQLAEALTRGGIEVDVIENRDGGVEKVIVGYVASVEPHPDAEKLRVCSIDAGDEERLQIVCGAANVAQGQKVPVAIHGAKLPGGVKIKKSKLRGISSQGMVCSAKELGLPEKLLSKEQQEGILVLPEDVAVGTDVKEILGLNDHVLELDLTPNRSDCLSMIGVAYEVAALLDREVNLPEGIEEGSAGAEKSLDIVLDAEEDCPFYAARVIEGLQLAPSPQWLQNILLAAGIRPINNIVDVTNYVMLETGQPLHAFDYDQVTDGEIVVRRAHPGEQVVTLDGVTRACDEETLLITDGTRPIGIAGVMGGADSEVTVATTTILLESAYFAPPSVRRTGRKLGLRSEASSRFEKGVDPERIVPALNRAVQLFGELASGRPASEVKTESLGGINDVTVTLRHERLIAVLGVQIPEEAVCDIFRRLRFPMEKGDGVYRVQVPSRRPDISIEVDLIEEVARLYGYHRIPTTLPWGQQSPGALTEEQQIRRIIRRTLRTAGLFEVLNYSLTSPARLSELEAPLVKEYRPIRLNMPMSDERKVLRTSLIPQLIETAEYNIHRRESGVALFELGKIYLSDEKKLTQLPQEKWELAGLITGETVAKHWDQEAKKPDFFSVKGLLEHLFIRLGVENVTMRGARYQGWHPGRTAEVLLDGEPIGLLGQLHPRVAEAHDLDETYVFQVLVAPLIAKIDGIIPMARPLPKFPAVSRDLALVVKEDIPVALLEETIREVGGALLESVTLFDVFTGAQIGEGKKNVAYALSYRAEERTLTDEEVNVLHSKIVNQLGDRFGAMLRQ</sequence>
<evidence type="ECO:0000256" key="4">
    <source>
        <dbReference type="ARBA" id="ARBA00022490"/>
    </source>
</evidence>
<dbReference type="InterPro" id="IPR045060">
    <property type="entry name" value="Phe-tRNA-ligase_IIc_bsu"/>
</dbReference>
<dbReference type="STRING" id="1048340.SAMN05444487_12411"/>
<comment type="cofactor">
    <cofactor evidence="15">
        <name>Mg(2+)</name>
        <dbReference type="ChEBI" id="CHEBI:18420"/>
    </cofactor>
    <text evidence="15">Binds 2 magnesium ions per tetramer.</text>
</comment>
<dbReference type="FunFam" id="3.30.70.380:FF:000001">
    <property type="entry name" value="Phenylalanine--tRNA ligase beta subunit"/>
    <property type="match status" value="1"/>
</dbReference>
<feature type="domain" description="FDX-ACB" evidence="18">
    <location>
        <begin position="714"/>
        <end position="807"/>
    </location>
</feature>
<dbReference type="AlphaFoldDB" id="A0A1H3CM68"/>
<keyword evidence="10 15" id="KW-0460">Magnesium</keyword>
<dbReference type="GO" id="GO:0004826">
    <property type="term" value="F:phenylalanine-tRNA ligase activity"/>
    <property type="evidence" value="ECO:0007669"/>
    <property type="project" value="UniProtKB-UniRule"/>
</dbReference>
<keyword evidence="6 15" id="KW-0436">Ligase</keyword>
<dbReference type="Gene3D" id="3.30.70.380">
    <property type="entry name" value="Ferrodoxin-fold anticodon-binding domain"/>
    <property type="match status" value="1"/>
</dbReference>
<dbReference type="InterPro" id="IPR012340">
    <property type="entry name" value="NA-bd_OB-fold"/>
</dbReference>
<dbReference type="Gene3D" id="3.30.930.10">
    <property type="entry name" value="Bira Bifunctional Protein, Domain 2"/>
    <property type="match status" value="1"/>
</dbReference>